<keyword evidence="8" id="KW-1185">Reference proteome</keyword>
<evidence type="ECO:0008006" key="9">
    <source>
        <dbReference type="Google" id="ProtNLM"/>
    </source>
</evidence>
<comment type="caution">
    <text evidence="7">The sequence shown here is derived from an EMBL/GenBank/DDBJ whole genome shotgun (WGS) entry which is preliminary data.</text>
</comment>
<accession>A0ABP4GH87</accession>
<sequence>MADAIVQVSPVWAVLAPLGLLLFALAGAGLNGALVGRSVGRPFLSGASAPLAEAARLLRQRRQVTVAADVLLWRVGAGGLVVVALLKILVIPLGPWTLADLDVGVVWFNTMDVMIWALFWLIGWGANSAHSLVGGYRFLSLAVAYELPLMFALITPAVAAQSLRVGDVVTAQQDLWFVIWMPIAFVIFCSSVIAFSSWGPYATAVGRDIAGGFLTDVSGVDRLLILAGRYAVLTAGAAFAVPLFLGGGAGPLLPDWLWTIVKTALVLAAFIAIRHRVPTIRPDRFAEVAWIIVLPAALLQVLIVAIVATITLGS</sequence>
<feature type="transmembrane region" description="Helical" evidence="6">
    <location>
        <begin position="256"/>
        <end position="273"/>
    </location>
</feature>
<dbReference type="EMBL" id="BAAAKW010000054">
    <property type="protein sequence ID" value="GAA1223901.1"/>
    <property type="molecule type" value="Genomic_DNA"/>
</dbReference>
<dbReference type="InterPro" id="IPR001694">
    <property type="entry name" value="NADH_UbQ_OxRdtase_su1/FPO"/>
</dbReference>
<keyword evidence="4 6" id="KW-0472">Membrane</keyword>
<protein>
    <recommendedName>
        <fullName evidence="9">NADH-quinone oxidoreductase subunit H</fullName>
    </recommendedName>
</protein>
<evidence type="ECO:0000256" key="2">
    <source>
        <dbReference type="ARBA" id="ARBA00022692"/>
    </source>
</evidence>
<feature type="transmembrane region" description="Helical" evidence="6">
    <location>
        <begin position="12"/>
        <end position="35"/>
    </location>
</feature>
<reference evidence="8" key="1">
    <citation type="journal article" date="2019" name="Int. J. Syst. Evol. Microbiol.">
        <title>The Global Catalogue of Microorganisms (GCM) 10K type strain sequencing project: providing services to taxonomists for standard genome sequencing and annotation.</title>
        <authorList>
            <consortium name="The Broad Institute Genomics Platform"/>
            <consortium name="The Broad Institute Genome Sequencing Center for Infectious Disease"/>
            <person name="Wu L."/>
            <person name="Ma J."/>
        </authorList>
    </citation>
    <scope>NUCLEOTIDE SEQUENCE [LARGE SCALE GENOMIC DNA]</scope>
    <source>
        <strain evidence="8">JCM 12762</strain>
    </source>
</reference>
<dbReference type="Proteomes" id="UP001500943">
    <property type="component" value="Unassembled WGS sequence"/>
</dbReference>
<evidence type="ECO:0000256" key="3">
    <source>
        <dbReference type="ARBA" id="ARBA00022989"/>
    </source>
</evidence>
<proteinExistence type="inferred from homology"/>
<feature type="transmembrane region" description="Helical" evidence="6">
    <location>
        <begin position="223"/>
        <end position="244"/>
    </location>
</feature>
<dbReference type="Pfam" id="PF00146">
    <property type="entry name" value="NADHdh"/>
    <property type="match status" value="1"/>
</dbReference>
<organism evidence="7 8">
    <name type="scientific">Rhodoglobus aureus</name>
    <dbReference type="NCBI Taxonomy" id="191497"/>
    <lineage>
        <taxon>Bacteria</taxon>
        <taxon>Bacillati</taxon>
        <taxon>Actinomycetota</taxon>
        <taxon>Actinomycetes</taxon>
        <taxon>Micrococcales</taxon>
        <taxon>Microbacteriaceae</taxon>
        <taxon>Rhodoglobus</taxon>
    </lineage>
</organism>
<evidence type="ECO:0000256" key="4">
    <source>
        <dbReference type="ARBA" id="ARBA00023136"/>
    </source>
</evidence>
<comment type="similarity">
    <text evidence="5">Belongs to the complex I subunit 1 family.</text>
</comment>
<keyword evidence="2 5" id="KW-0812">Transmembrane</keyword>
<keyword evidence="5" id="KW-0520">NAD</keyword>
<comment type="subcellular location">
    <subcellularLocation>
        <location evidence="5">Cell membrane</location>
        <topology evidence="5">Multi-pass membrane protein</topology>
    </subcellularLocation>
    <subcellularLocation>
        <location evidence="1">Membrane</location>
        <topology evidence="1">Multi-pass membrane protein</topology>
    </subcellularLocation>
</comment>
<evidence type="ECO:0000256" key="5">
    <source>
        <dbReference type="RuleBase" id="RU000471"/>
    </source>
</evidence>
<name>A0ABP4GH87_9MICO</name>
<feature type="transmembrane region" description="Helical" evidence="6">
    <location>
        <begin position="285"/>
        <end position="312"/>
    </location>
</feature>
<dbReference type="PANTHER" id="PTHR11432:SF3">
    <property type="entry name" value="NADH-UBIQUINONE OXIDOREDUCTASE CHAIN 1"/>
    <property type="match status" value="1"/>
</dbReference>
<evidence type="ECO:0000256" key="1">
    <source>
        <dbReference type="ARBA" id="ARBA00004141"/>
    </source>
</evidence>
<evidence type="ECO:0000313" key="8">
    <source>
        <dbReference type="Proteomes" id="UP001500943"/>
    </source>
</evidence>
<feature type="transmembrane region" description="Helical" evidence="6">
    <location>
        <begin position="71"/>
        <end position="93"/>
    </location>
</feature>
<keyword evidence="3 6" id="KW-1133">Transmembrane helix</keyword>
<feature type="transmembrane region" description="Helical" evidence="6">
    <location>
        <begin position="138"/>
        <end position="159"/>
    </location>
</feature>
<feature type="transmembrane region" description="Helical" evidence="6">
    <location>
        <begin position="179"/>
        <end position="202"/>
    </location>
</feature>
<evidence type="ECO:0000256" key="6">
    <source>
        <dbReference type="SAM" id="Phobius"/>
    </source>
</evidence>
<evidence type="ECO:0000313" key="7">
    <source>
        <dbReference type="EMBL" id="GAA1223901.1"/>
    </source>
</evidence>
<dbReference type="PANTHER" id="PTHR11432">
    <property type="entry name" value="NADH DEHYDROGENASE SUBUNIT 1"/>
    <property type="match status" value="1"/>
</dbReference>
<feature type="transmembrane region" description="Helical" evidence="6">
    <location>
        <begin position="105"/>
        <end position="126"/>
    </location>
</feature>
<dbReference type="RefSeq" id="WP_343926120.1">
    <property type="nucleotide sequence ID" value="NZ_BAAAKW010000054.1"/>
</dbReference>
<gene>
    <name evidence="7" type="ORF">GCM10009655_23680</name>
</gene>